<keyword evidence="2" id="KW-0805">Transcription regulation</keyword>
<dbReference type="GO" id="GO:0003677">
    <property type="term" value="F:DNA binding"/>
    <property type="evidence" value="ECO:0007669"/>
    <property type="project" value="UniProtKB-KW"/>
</dbReference>
<evidence type="ECO:0000259" key="6">
    <source>
        <dbReference type="PROSITE" id="PS50943"/>
    </source>
</evidence>
<evidence type="ECO:0000256" key="3">
    <source>
        <dbReference type="ARBA" id="ARBA00023125"/>
    </source>
</evidence>
<dbReference type="CDD" id="cd06267">
    <property type="entry name" value="PBP1_LacI_sugar_binding-like"/>
    <property type="match status" value="1"/>
</dbReference>
<dbReference type="Gene3D" id="1.10.260.40">
    <property type="entry name" value="lambda repressor-like DNA-binding domains"/>
    <property type="match status" value="1"/>
</dbReference>
<comment type="caution">
    <text evidence="7">The sequence shown here is derived from an EMBL/GenBank/DDBJ whole genome shotgun (WGS) entry which is preliminary data.</text>
</comment>
<dbReference type="EMBL" id="JACCEL010000022">
    <property type="protein sequence ID" value="MBG9978883.1"/>
    <property type="molecule type" value="Genomic_DNA"/>
</dbReference>
<keyword evidence="1" id="KW-0678">Repressor</keyword>
<dbReference type="RefSeq" id="WP_197104934.1">
    <property type="nucleotide sequence ID" value="NZ_JACCEL010000022.1"/>
</dbReference>
<dbReference type="Proteomes" id="UP000823401">
    <property type="component" value="Unassembled WGS sequence"/>
</dbReference>
<reference evidence="7 8" key="1">
    <citation type="submission" date="2020-07" db="EMBL/GenBank/DDBJ databases">
        <title>Facklamia lactis sp. nov., isolated from raw milk.</title>
        <authorList>
            <person name="Doll E.V."/>
            <person name="Huptas C."/>
            <person name="Staib L."/>
            <person name="Wenning M."/>
            <person name="Scherer S."/>
        </authorList>
    </citation>
    <scope>NUCLEOTIDE SEQUENCE [LARGE SCALE GENOMIC DNA]</scope>
    <source>
        <strain evidence="7 8">DSM 104272</strain>
    </source>
</reference>
<dbReference type="PROSITE" id="PS50943">
    <property type="entry name" value="HTH_CROC1"/>
    <property type="match status" value="1"/>
</dbReference>
<evidence type="ECO:0000256" key="1">
    <source>
        <dbReference type="ARBA" id="ARBA00022491"/>
    </source>
</evidence>
<dbReference type="InterPro" id="IPR000843">
    <property type="entry name" value="HTH_LacI"/>
</dbReference>
<dbReference type="CDD" id="cd01392">
    <property type="entry name" value="HTH_LacI"/>
    <property type="match status" value="1"/>
</dbReference>
<name>A0ABS0LKQ5_9LACT</name>
<feature type="domain" description="HTH lacI-type" evidence="5">
    <location>
        <begin position="2"/>
        <end position="56"/>
    </location>
</feature>
<dbReference type="InterPro" id="IPR010982">
    <property type="entry name" value="Lambda_DNA-bd_dom_sf"/>
</dbReference>
<evidence type="ECO:0000259" key="5">
    <source>
        <dbReference type="PROSITE" id="PS50932"/>
    </source>
</evidence>
<feature type="domain" description="HTH cro/C1-type" evidence="6">
    <location>
        <begin position="3"/>
        <end position="50"/>
    </location>
</feature>
<evidence type="ECO:0000313" key="8">
    <source>
        <dbReference type="Proteomes" id="UP000823401"/>
    </source>
</evidence>
<dbReference type="PANTHER" id="PTHR30146">
    <property type="entry name" value="LACI-RELATED TRANSCRIPTIONAL REPRESSOR"/>
    <property type="match status" value="1"/>
</dbReference>
<dbReference type="PROSITE" id="PS50932">
    <property type="entry name" value="HTH_LACI_2"/>
    <property type="match status" value="1"/>
</dbReference>
<dbReference type="InterPro" id="IPR028082">
    <property type="entry name" value="Peripla_BP_I"/>
</dbReference>
<keyword evidence="8" id="KW-1185">Reference proteome</keyword>
<gene>
    <name evidence="7" type="ORF">HYQ42_08765</name>
</gene>
<dbReference type="InterPro" id="IPR046335">
    <property type="entry name" value="LacI/GalR-like_sensor"/>
</dbReference>
<sequence length="334" mass="37002">MATIKDVAKLAGVSTATVSRVINGKGEAAPETIEKIQKIVEELNYKPSSVAKSLSKRESNLIALLIPNLDNPFFSELVRTIEIAANKKGYQIYLCNSEDNREKVEYYLEAMADNYVMGAIINSLHVKEDDLERLEANGISTITIDRAQFSHAYSALAVDHIHGGYLATKHLIEVGGAKKIAFLSGPQDESSSQDRYQGYLRAVGEMDAEHIVKLYGAFDIQSGYETSYAYLANHPNIDGIVCSNDAMAYGVIRACADLGINIPQDIKVIGYDNTVNGKYSVPRLSTVSQFQPKLGDLIINELERVEKKNCKPKKYEVEPELVVRETTQKEKEIC</sequence>
<keyword evidence="4" id="KW-0804">Transcription</keyword>
<dbReference type="InterPro" id="IPR001387">
    <property type="entry name" value="Cro/C1-type_HTH"/>
</dbReference>
<proteinExistence type="predicted"/>
<dbReference type="PRINTS" id="PR00036">
    <property type="entry name" value="HTHLACI"/>
</dbReference>
<dbReference type="PANTHER" id="PTHR30146:SF148">
    <property type="entry name" value="HTH-TYPE TRANSCRIPTIONAL REPRESSOR PURR-RELATED"/>
    <property type="match status" value="1"/>
</dbReference>
<dbReference type="SUPFAM" id="SSF47413">
    <property type="entry name" value="lambda repressor-like DNA-binding domains"/>
    <property type="match status" value="1"/>
</dbReference>
<dbReference type="SMART" id="SM00354">
    <property type="entry name" value="HTH_LACI"/>
    <property type="match status" value="1"/>
</dbReference>
<dbReference type="PROSITE" id="PS00356">
    <property type="entry name" value="HTH_LACI_1"/>
    <property type="match status" value="1"/>
</dbReference>
<keyword evidence="3 7" id="KW-0238">DNA-binding</keyword>
<evidence type="ECO:0000256" key="2">
    <source>
        <dbReference type="ARBA" id="ARBA00023015"/>
    </source>
</evidence>
<evidence type="ECO:0000313" key="7">
    <source>
        <dbReference type="EMBL" id="MBG9978883.1"/>
    </source>
</evidence>
<accession>A0ABS0LKQ5</accession>
<protein>
    <submittedName>
        <fullName evidence="7">LacI family DNA-binding transcriptional regulator</fullName>
    </submittedName>
</protein>
<dbReference type="Gene3D" id="3.40.50.2300">
    <property type="match status" value="2"/>
</dbReference>
<dbReference type="Pfam" id="PF13377">
    <property type="entry name" value="Peripla_BP_3"/>
    <property type="match status" value="1"/>
</dbReference>
<dbReference type="Pfam" id="PF00356">
    <property type="entry name" value="LacI"/>
    <property type="match status" value="1"/>
</dbReference>
<organism evidence="7 8">
    <name type="scientific">Ruoffia tabacinasalis</name>
    <dbReference type="NCBI Taxonomy" id="87458"/>
    <lineage>
        <taxon>Bacteria</taxon>
        <taxon>Bacillati</taxon>
        <taxon>Bacillota</taxon>
        <taxon>Bacilli</taxon>
        <taxon>Lactobacillales</taxon>
        <taxon>Aerococcaceae</taxon>
        <taxon>Ruoffia</taxon>
    </lineage>
</organism>
<dbReference type="SUPFAM" id="SSF53822">
    <property type="entry name" value="Periplasmic binding protein-like I"/>
    <property type="match status" value="1"/>
</dbReference>
<evidence type="ECO:0000256" key="4">
    <source>
        <dbReference type="ARBA" id="ARBA00023163"/>
    </source>
</evidence>